<dbReference type="Proteomes" id="UP000000517">
    <property type="component" value="Chromosome"/>
</dbReference>
<reference evidence="3" key="2">
    <citation type="submission" date="2010-08" db="EMBL/GenBank/DDBJ databases">
        <title>Complete sequence of Fibrobacter succinogenes subsp. succinogenes S85.</title>
        <authorList>
            <person name="Durkin A.S."/>
            <person name="Nelson K.E."/>
            <person name="Morrison M."/>
            <person name="Forsberg C.W."/>
            <person name="Wilson D.B."/>
            <person name="Russell J.B."/>
            <person name="Cann I.K.O."/>
            <person name="Mackie R.I."/>
            <person name="White B.A."/>
        </authorList>
    </citation>
    <scope>NUCLEOTIDE SEQUENCE [LARGE SCALE GENOMIC DNA]</scope>
    <source>
        <strain evidence="3">ATCC 19169 / S85</strain>
    </source>
</reference>
<dbReference type="Proteomes" id="UP000001497">
    <property type="component" value="Chromosome"/>
</dbReference>
<evidence type="ECO:0000313" key="4">
    <source>
        <dbReference type="Proteomes" id="UP000001497"/>
    </source>
</evidence>
<dbReference type="HOGENOM" id="CLU_1056670_0_0_0"/>
<reference evidence="1 4" key="1">
    <citation type="submission" date="2009-10" db="EMBL/GenBank/DDBJ databases">
        <title>Complete sequence of Fibrobacter succinogenes subsp. succinogenes S85.</title>
        <authorList>
            <consortium name="US DOE Joint Genome Institute"/>
            <person name="Lucas S."/>
            <person name="Copeland A."/>
            <person name="Lapidus A."/>
            <person name="Glavina del Rio T."/>
            <person name="Tice H."/>
            <person name="Bruce D."/>
            <person name="Goodwin L."/>
            <person name="Pitluck S."/>
            <person name="Chertkov O."/>
            <person name="Detter J.C."/>
            <person name="Han C."/>
            <person name="Tapia R."/>
            <person name="Larimer F."/>
            <person name="Land M."/>
            <person name="Hauser L."/>
            <person name="Kyrpides N."/>
            <person name="Mikhailova N."/>
            <person name="Weimer P.J."/>
            <person name="Stevenson D.M."/>
            <person name="Boyum J."/>
            <person name="Brumm P.I."/>
            <person name="Mead D."/>
        </authorList>
    </citation>
    <scope>NUCLEOTIDE SEQUENCE [LARGE SCALE GENOMIC DNA]</scope>
    <source>
        <strain evidence="4">ATCC 19169 / S85</strain>
        <strain evidence="1">S85</strain>
    </source>
</reference>
<sequence length="263" mass="29808">MNFKKIIPLTLATMSVMGAITACSDKSPENNIVGVDEQPNTMSEVKTLFGNVVSSDVQRAMLAKYKEDSKSNGAVSAILAHDSTFQLNTIKTIDGDEFYNNEINRILSMGDIDTTYVEYKGWDYYSMLDENGVLHGPISISHSVLAYDVTNNVGCVNENKWFIEDNEVYRISEYYSVSVGFGNVQMRLQTRDSLLTAQFIEDCNAENGIFSEYKGNRYYILGEAHVESWINCVMQRDNPYKDPHWVKYASYIINNCRSDVVSY</sequence>
<gene>
    <name evidence="1" type="ordered locus">Fisuc_1973</name>
    <name evidence="2" type="ordered locus">FSU_2495</name>
</gene>
<dbReference type="EMBL" id="CP002158">
    <property type="protein sequence ID" value="ADL25090.1"/>
    <property type="molecule type" value="Genomic_DNA"/>
</dbReference>
<dbReference type="RefSeq" id="WP_014546631.1">
    <property type="nucleotide sequence ID" value="NC_013410.1"/>
</dbReference>
<protein>
    <submittedName>
        <fullName evidence="2">Putative lipoprotein</fullName>
    </submittedName>
</protein>
<evidence type="ECO:0000313" key="2">
    <source>
        <dbReference type="EMBL" id="ADL25090.1"/>
    </source>
</evidence>
<dbReference type="KEGG" id="fsc:FSU_2495"/>
<keyword evidence="4" id="KW-1185">Reference proteome</keyword>
<dbReference type="EMBL" id="CP001792">
    <property type="protein sequence ID" value="ACX75562.1"/>
    <property type="molecule type" value="Genomic_DNA"/>
</dbReference>
<dbReference type="PROSITE" id="PS51257">
    <property type="entry name" value="PROKAR_LIPOPROTEIN"/>
    <property type="match status" value="1"/>
</dbReference>
<organism evidence="2 3">
    <name type="scientific">Fibrobacter succinogenes (strain ATCC 19169 / S85)</name>
    <dbReference type="NCBI Taxonomy" id="59374"/>
    <lineage>
        <taxon>Bacteria</taxon>
        <taxon>Pseudomonadati</taxon>
        <taxon>Fibrobacterota</taxon>
        <taxon>Fibrobacteria</taxon>
        <taxon>Fibrobacterales</taxon>
        <taxon>Fibrobacteraceae</taxon>
        <taxon>Fibrobacter</taxon>
    </lineage>
</organism>
<proteinExistence type="predicted"/>
<evidence type="ECO:0000313" key="3">
    <source>
        <dbReference type="Proteomes" id="UP000000517"/>
    </source>
</evidence>
<dbReference type="AlphaFoldDB" id="C9RIU1"/>
<evidence type="ECO:0000313" key="1">
    <source>
        <dbReference type="EMBL" id="ACX75562.1"/>
    </source>
</evidence>
<reference evidence="2" key="3">
    <citation type="submission" date="2010-08" db="EMBL/GenBank/DDBJ databases">
        <authorList>
            <person name="Durkin A.S."/>
            <person name="Nelson K.E."/>
            <person name="Morrison M."/>
            <person name="Forsberg C.W."/>
            <person name="Wilson D.B."/>
            <person name="Russell J.B."/>
            <person name="Cann I.K.O."/>
            <person name="Mackie R.I."/>
            <person name="White B.A."/>
        </authorList>
    </citation>
    <scope>NUCLEOTIDE SEQUENCE</scope>
    <source>
        <strain evidence="2">S85</strain>
    </source>
</reference>
<dbReference type="STRING" id="59374.FSU_2495"/>
<keyword evidence="2" id="KW-0449">Lipoprotein</keyword>
<dbReference type="KEGG" id="fsu:Fisuc_1973"/>
<name>C9RIU1_FIBSS</name>
<accession>C9RIU1</accession>